<keyword evidence="1" id="KW-1133">Transmembrane helix</keyword>
<evidence type="ECO:0000259" key="2">
    <source>
        <dbReference type="PROSITE" id="PS50125"/>
    </source>
</evidence>
<dbReference type="InterPro" id="IPR050697">
    <property type="entry name" value="Adenylyl/Guanylyl_Cyclase_3/4"/>
</dbReference>
<dbReference type="CDD" id="cd07302">
    <property type="entry name" value="CHD"/>
    <property type="match status" value="1"/>
</dbReference>
<dbReference type="RefSeq" id="WP_308896858.1">
    <property type="nucleotide sequence ID" value="NZ_CP133218.1"/>
</dbReference>
<feature type="transmembrane region" description="Helical" evidence="1">
    <location>
        <begin position="382"/>
        <end position="402"/>
    </location>
</feature>
<dbReference type="Pfam" id="PF00211">
    <property type="entry name" value="Guanylate_cyc"/>
    <property type="match status" value="1"/>
</dbReference>
<dbReference type="GO" id="GO:0016829">
    <property type="term" value="F:lyase activity"/>
    <property type="evidence" value="ECO:0007669"/>
    <property type="project" value="UniProtKB-KW"/>
</dbReference>
<dbReference type="InterPro" id="IPR007890">
    <property type="entry name" value="CHASE2"/>
</dbReference>
<dbReference type="PANTHER" id="PTHR43081">
    <property type="entry name" value="ADENYLATE CYCLASE, TERMINAL-DIFFERENTIATION SPECIFIC-RELATED"/>
    <property type="match status" value="1"/>
</dbReference>
<dbReference type="InterPro" id="IPR001054">
    <property type="entry name" value="A/G_cyclase"/>
</dbReference>
<sequence>MDERLQVVKRFAFVALILGAVVVYLFIPPAQRPAFLERLEYVAYDQRMQLSVSSTTVDSEIVVIDIDQSSQDQKGQWPWPRHLTAEMLTLLLTHYQVAGVGLDVYFPDETGCSSDLDSELSEVLQEYADNIVMALKLTDKPQAIRKKRGDVTGEGVSLVGIDGLPPAAQYLGHGVDFSGNLARFVTPQSAIGHIIPVIDTDAKVRQLLPVYQFAGQYFDALSLSMWRQILGADSLQLDTSLDHWWDSPKLRLMLGGQPVGQLHIPVNEFGEVLIPFHSRVESVSAADVLDKTIDAESLKGKFVLMGSSAKAQGDDLVATPLKPELPGVEIHAVMLGAMLAQMDDGAAPRFKTQPLYEKYFQVALMCVVLLVLLVAHQFGVRAMLVTGPLLLGAWIVSNYWLWAVQNIALELLPLMALILLLLMYLVISDLLDINARHRHIRRMFGYYLPEPVVQRLAIERQGSDWLKPERREMTILFADIQGFTAMAEMLPPEVVANITKQLFTNLTGVIHEHQGTVDKYMGDAVMAFWGAPLLDDQHALHAAKAALAMQAVVSQLNTAVFSQQNINIHLGIGINTGVVVVGNLGSEQRHAYTVMGGAVNAASAIQQLTRHYPYDILAGEETASQLPASIQVDLGSAETRKLPHKLRVFAITDAC</sequence>
<dbReference type="EC" id="4.6.1.-" evidence="3"/>
<keyword evidence="3" id="KW-0456">Lyase</keyword>
<dbReference type="EMBL" id="CP133218">
    <property type="protein sequence ID" value="WML91901.1"/>
    <property type="molecule type" value="Genomic_DNA"/>
</dbReference>
<reference evidence="3 4" key="1">
    <citation type="submission" date="2023-08" db="EMBL/GenBank/DDBJ databases">
        <title>New molecular markers tilS and rpoB for phylogenetic and monitoring studies of the genus Thiothrix biodiversity.</title>
        <authorList>
            <person name="Ravin N.V."/>
            <person name="Smolyakov D."/>
            <person name="Markov N.D."/>
            <person name="Beletsky A.V."/>
            <person name="Mardanov A.V."/>
            <person name="Rudenko T.S."/>
            <person name="Grabovich M.Y."/>
        </authorList>
    </citation>
    <scope>NUCLEOTIDE SEQUENCE [LARGE SCALE GENOMIC DNA]</scope>
    <source>
        <strain evidence="3 4">MK1</strain>
    </source>
</reference>
<dbReference type="Gene3D" id="3.30.70.1230">
    <property type="entry name" value="Nucleotide cyclase"/>
    <property type="match status" value="1"/>
</dbReference>
<evidence type="ECO:0000256" key="1">
    <source>
        <dbReference type="SAM" id="Phobius"/>
    </source>
</evidence>
<proteinExistence type="predicted"/>
<dbReference type="SMART" id="SM00044">
    <property type="entry name" value="CYCc"/>
    <property type="match status" value="1"/>
</dbReference>
<dbReference type="Pfam" id="PF05226">
    <property type="entry name" value="CHASE2"/>
    <property type="match status" value="1"/>
</dbReference>
<accession>A0ABY9MTA6</accession>
<dbReference type="PROSITE" id="PS50125">
    <property type="entry name" value="GUANYLATE_CYCLASE_2"/>
    <property type="match status" value="1"/>
</dbReference>
<feature type="transmembrane region" description="Helical" evidence="1">
    <location>
        <begin position="7"/>
        <end position="27"/>
    </location>
</feature>
<organism evidence="3 4">
    <name type="scientific">Thiothrix lacustris</name>
    <dbReference type="NCBI Taxonomy" id="525917"/>
    <lineage>
        <taxon>Bacteria</taxon>
        <taxon>Pseudomonadati</taxon>
        <taxon>Pseudomonadota</taxon>
        <taxon>Gammaproteobacteria</taxon>
        <taxon>Thiotrichales</taxon>
        <taxon>Thiotrichaceae</taxon>
        <taxon>Thiothrix</taxon>
    </lineage>
</organism>
<keyword evidence="1" id="KW-0812">Transmembrane</keyword>
<dbReference type="InterPro" id="IPR029787">
    <property type="entry name" value="Nucleotide_cyclase"/>
</dbReference>
<evidence type="ECO:0000313" key="3">
    <source>
        <dbReference type="EMBL" id="WML91901.1"/>
    </source>
</evidence>
<feature type="transmembrane region" description="Helical" evidence="1">
    <location>
        <begin position="414"/>
        <end position="433"/>
    </location>
</feature>
<dbReference type="Proteomes" id="UP001236657">
    <property type="component" value="Chromosome"/>
</dbReference>
<keyword evidence="1" id="KW-0472">Membrane</keyword>
<name>A0ABY9MTA6_9GAMM</name>
<protein>
    <submittedName>
        <fullName evidence="3">Adenylate/guanylate cyclase domain-containing protein</fullName>
        <ecNumber evidence="3">4.6.1.-</ecNumber>
    </submittedName>
</protein>
<dbReference type="SMART" id="SM01080">
    <property type="entry name" value="CHASE2"/>
    <property type="match status" value="1"/>
</dbReference>
<dbReference type="SUPFAM" id="SSF55073">
    <property type="entry name" value="Nucleotide cyclase"/>
    <property type="match status" value="1"/>
</dbReference>
<feature type="transmembrane region" description="Helical" evidence="1">
    <location>
        <begin position="359"/>
        <end position="375"/>
    </location>
</feature>
<keyword evidence="4" id="KW-1185">Reference proteome</keyword>
<dbReference type="PANTHER" id="PTHR43081:SF1">
    <property type="entry name" value="ADENYLATE CYCLASE, TERMINAL-DIFFERENTIATION SPECIFIC"/>
    <property type="match status" value="1"/>
</dbReference>
<feature type="domain" description="Guanylate cyclase" evidence="2">
    <location>
        <begin position="474"/>
        <end position="606"/>
    </location>
</feature>
<gene>
    <name evidence="3" type="ORF">RCF98_06060</name>
</gene>
<evidence type="ECO:0000313" key="4">
    <source>
        <dbReference type="Proteomes" id="UP001236657"/>
    </source>
</evidence>